<dbReference type="CDD" id="cd16917">
    <property type="entry name" value="HATPase_UhpB-NarQ-NarX-like"/>
    <property type="match status" value="1"/>
</dbReference>
<dbReference type="GO" id="GO:0046983">
    <property type="term" value="F:protein dimerization activity"/>
    <property type="evidence" value="ECO:0007669"/>
    <property type="project" value="InterPro"/>
</dbReference>
<protein>
    <recommendedName>
        <fullName evidence="2">histidine kinase</fullName>
        <ecNumber evidence="2">2.7.13.3</ecNumber>
    </recommendedName>
</protein>
<dbReference type="Gene3D" id="1.20.5.1930">
    <property type="match status" value="1"/>
</dbReference>
<evidence type="ECO:0000256" key="7">
    <source>
        <dbReference type="SAM" id="Phobius"/>
    </source>
</evidence>
<dbReference type="PANTHER" id="PTHR24421:SF63">
    <property type="entry name" value="SENSOR HISTIDINE KINASE DESK"/>
    <property type="match status" value="1"/>
</dbReference>
<dbReference type="PANTHER" id="PTHR24421">
    <property type="entry name" value="NITRATE/NITRITE SENSOR PROTEIN NARX-RELATED"/>
    <property type="match status" value="1"/>
</dbReference>
<feature type="transmembrane region" description="Helical" evidence="7">
    <location>
        <begin position="36"/>
        <end position="55"/>
    </location>
</feature>
<dbReference type="RefSeq" id="WP_084819078.1">
    <property type="nucleotide sequence ID" value="NZ_CP118848.1"/>
</dbReference>
<keyword evidence="6" id="KW-0175">Coiled coil</keyword>
<organism evidence="10 11">
    <name type="scientific">Mammaliicoccus lentus</name>
    <name type="common">Staphylococcus lentus</name>
    <dbReference type="NCBI Taxonomy" id="42858"/>
    <lineage>
        <taxon>Bacteria</taxon>
        <taxon>Bacillati</taxon>
        <taxon>Bacillota</taxon>
        <taxon>Bacilli</taxon>
        <taxon>Bacillales</taxon>
        <taxon>Staphylococcaceae</taxon>
        <taxon>Mammaliicoccus</taxon>
    </lineage>
</organism>
<evidence type="ECO:0000256" key="1">
    <source>
        <dbReference type="ARBA" id="ARBA00000085"/>
    </source>
</evidence>
<dbReference type="InterPro" id="IPR011712">
    <property type="entry name" value="Sig_transdc_His_kin_sub3_dim/P"/>
</dbReference>
<keyword evidence="3" id="KW-0808">Transferase</keyword>
<evidence type="ECO:0000256" key="6">
    <source>
        <dbReference type="SAM" id="Coils"/>
    </source>
</evidence>
<keyword evidence="5" id="KW-0902">Two-component regulatory system</keyword>
<keyword evidence="4 10" id="KW-0418">Kinase</keyword>
<evidence type="ECO:0000256" key="2">
    <source>
        <dbReference type="ARBA" id="ARBA00012438"/>
    </source>
</evidence>
<evidence type="ECO:0000256" key="3">
    <source>
        <dbReference type="ARBA" id="ARBA00022679"/>
    </source>
</evidence>
<dbReference type="InterPro" id="IPR050482">
    <property type="entry name" value="Sensor_HK_TwoCompSys"/>
</dbReference>
<accession>A0AAX3W5Q3</accession>
<evidence type="ECO:0000259" key="9">
    <source>
        <dbReference type="Pfam" id="PF07730"/>
    </source>
</evidence>
<dbReference type="Gene3D" id="3.30.565.10">
    <property type="entry name" value="Histidine kinase-like ATPase, C-terminal domain"/>
    <property type="match status" value="1"/>
</dbReference>
<evidence type="ECO:0000259" key="8">
    <source>
        <dbReference type="Pfam" id="PF02518"/>
    </source>
</evidence>
<sequence length="365" mass="41348">MSILDKVKANPIGTANTVYLIFPILSLTLLSYKGPLWGGIFVTILFILSYLIMIYEDLTEKVKLRRVLLLIHFLGIIYFVAFFHAFDIMFFFYGAFIIPYAFQVKLNSIEVLMYFIAFSLSLTIVVLDYKDYLFILSPMSIVFILLLLGNFKAIEADKLKEEINSKNEHINILIAEQERNRIGQDLHDTLGHVFASLSIKSELAMKLADNDIEQAKEEMASVNELSKEALVKVRAIVDDLKLQSFEEEVETMDTLLKNANLSFEFNHAIRASILSPTKQSALSMVLREAINNVIKHAQATKVTGTIIENDQNIIMVIEDDGKGMKKINDNDFNSIKQRINVFNGDLEVNNIDDGFKMTISLPKGG</sequence>
<dbReference type="AlphaFoldDB" id="A0AAX3W5Q3"/>
<dbReference type="GO" id="GO:0016020">
    <property type="term" value="C:membrane"/>
    <property type="evidence" value="ECO:0007669"/>
    <property type="project" value="InterPro"/>
</dbReference>
<dbReference type="Proteomes" id="UP001223261">
    <property type="component" value="Chromosome"/>
</dbReference>
<evidence type="ECO:0000313" key="10">
    <source>
        <dbReference type="EMBL" id="WHI60623.1"/>
    </source>
</evidence>
<feature type="coiled-coil region" evidence="6">
    <location>
        <begin position="205"/>
        <end position="262"/>
    </location>
</feature>
<reference evidence="10" key="1">
    <citation type="journal article" date="2023" name="Antibiotics">
        <title>Prevalence and Molecular Characterization of Methicillin-Resistant Staphylococci (MRS) and Mammaliicocci (MRM) in Dromedary Camels from Algeria: First Detection of SCCmec-mecC Hybrid in Methicillin-Resistant Mammaliicoccus lentus.</title>
        <authorList>
            <person name="Belhout C."/>
            <person name="Boyen F."/>
            <person name="Vereecke N."/>
            <person name="Theuns S."/>
            <person name="Taibi N."/>
            <person name="Stegger M."/>
            <person name="de la Fe-Rodriguez P.Y."/>
            <person name="Bouayad L."/>
            <person name="Elgroud R."/>
            <person name="Butaye P."/>
        </authorList>
    </citation>
    <scope>NUCLEOTIDE SEQUENCE</scope>
    <source>
        <strain evidence="10">7048</strain>
    </source>
</reference>
<feature type="domain" description="Histidine kinase/HSP90-like ATPase" evidence="8">
    <location>
        <begin position="278"/>
        <end position="326"/>
    </location>
</feature>
<dbReference type="InterPro" id="IPR003594">
    <property type="entry name" value="HATPase_dom"/>
</dbReference>
<dbReference type="InterPro" id="IPR036890">
    <property type="entry name" value="HATPase_C_sf"/>
</dbReference>
<dbReference type="GO" id="GO:0000155">
    <property type="term" value="F:phosphorelay sensor kinase activity"/>
    <property type="evidence" value="ECO:0007669"/>
    <property type="project" value="InterPro"/>
</dbReference>
<feature type="transmembrane region" description="Helical" evidence="7">
    <location>
        <begin position="108"/>
        <end position="127"/>
    </location>
</feature>
<feature type="transmembrane region" description="Helical" evidence="7">
    <location>
        <begin position="132"/>
        <end position="151"/>
    </location>
</feature>
<dbReference type="EC" id="2.7.13.3" evidence="2"/>
<dbReference type="SUPFAM" id="SSF55874">
    <property type="entry name" value="ATPase domain of HSP90 chaperone/DNA topoisomerase II/histidine kinase"/>
    <property type="match status" value="1"/>
</dbReference>
<dbReference type="EMBL" id="CP118848">
    <property type="protein sequence ID" value="WHI60623.1"/>
    <property type="molecule type" value="Genomic_DNA"/>
</dbReference>
<keyword evidence="7" id="KW-0812">Transmembrane</keyword>
<dbReference type="Pfam" id="PF02518">
    <property type="entry name" value="HATPase_c"/>
    <property type="match status" value="1"/>
</dbReference>
<dbReference type="Pfam" id="PF07730">
    <property type="entry name" value="HisKA_3"/>
    <property type="match status" value="1"/>
</dbReference>
<evidence type="ECO:0000256" key="4">
    <source>
        <dbReference type="ARBA" id="ARBA00022777"/>
    </source>
</evidence>
<feature type="transmembrane region" description="Helical" evidence="7">
    <location>
        <begin position="67"/>
        <end position="96"/>
    </location>
</feature>
<evidence type="ECO:0000313" key="11">
    <source>
        <dbReference type="Proteomes" id="UP001223261"/>
    </source>
</evidence>
<keyword evidence="7" id="KW-0472">Membrane</keyword>
<feature type="domain" description="Signal transduction histidine kinase subgroup 3 dimerisation and phosphoacceptor" evidence="9">
    <location>
        <begin position="178"/>
        <end position="241"/>
    </location>
</feature>
<feature type="transmembrane region" description="Helical" evidence="7">
    <location>
        <begin position="12"/>
        <end position="30"/>
    </location>
</feature>
<evidence type="ECO:0000256" key="5">
    <source>
        <dbReference type="ARBA" id="ARBA00023012"/>
    </source>
</evidence>
<gene>
    <name evidence="10" type="ORF">PYH69_03055</name>
</gene>
<name>A0AAX3W5Q3_MAMLE</name>
<proteinExistence type="predicted"/>
<comment type="catalytic activity">
    <reaction evidence="1">
        <text>ATP + protein L-histidine = ADP + protein N-phospho-L-histidine.</text>
        <dbReference type="EC" id="2.7.13.3"/>
    </reaction>
</comment>
<keyword evidence="7" id="KW-1133">Transmembrane helix</keyword>